<comment type="caution">
    <text evidence="9">The sequence shown here is derived from an EMBL/GenBank/DDBJ whole genome shotgun (WGS) entry which is preliminary data.</text>
</comment>
<evidence type="ECO:0000256" key="5">
    <source>
        <dbReference type="ARBA" id="ARBA00023136"/>
    </source>
</evidence>
<dbReference type="AlphaFoldDB" id="A0A179H3Z0"/>
<evidence type="ECO:0000256" key="1">
    <source>
        <dbReference type="ARBA" id="ARBA00004141"/>
    </source>
</evidence>
<keyword evidence="5 7" id="KW-0472">Membrane</keyword>
<dbReference type="Pfam" id="PF07690">
    <property type="entry name" value="MFS_1"/>
    <property type="match status" value="1"/>
</dbReference>
<dbReference type="PANTHER" id="PTHR23504">
    <property type="entry name" value="MAJOR FACILITATOR SUPERFAMILY DOMAIN-CONTAINING PROTEIN 10"/>
    <property type="match status" value="1"/>
</dbReference>
<protein>
    <submittedName>
        <fullName evidence="9">Major facilitator superfamily transporter</fullName>
    </submittedName>
</protein>
<dbReference type="SUPFAM" id="SSF103473">
    <property type="entry name" value="MFS general substrate transporter"/>
    <property type="match status" value="1"/>
</dbReference>
<dbReference type="InterPro" id="IPR001958">
    <property type="entry name" value="Tet-R_TetA/multi-R_MdtG-like"/>
</dbReference>
<feature type="transmembrane region" description="Helical" evidence="7">
    <location>
        <begin position="186"/>
        <end position="206"/>
    </location>
</feature>
<feature type="transmembrane region" description="Helical" evidence="7">
    <location>
        <begin position="91"/>
        <end position="116"/>
    </location>
</feature>
<keyword evidence="2" id="KW-0813">Transport</keyword>
<feature type="region of interest" description="Disordered" evidence="6">
    <location>
        <begin position="1"/>
        <end position="83"/>
    </location>
</feature>
<evidence type="ECO:0000256" key="4">
    <source>
        <dbReference type="ARBA" id="ARBA00022989"/>
    </source>
</evidence>
<dbReference type="GO" id="GO:0022857">
    <property type="term" value="F:transmembrane transporter activity"/>
    <property type="evidence" value="ECO:0007669"/>
    <property type="project" value="InterPro"/>
</dbReference>
<accession>A0A179H3Z0</accession>
<keyword evidence="3 7" id="KW-0812">Transmembrane</keyword>
<feature type="transmembrane region" description="Helical" evidence="7">
    <location>
        <begin position="471"/>
        <end position="497"/>
    </location>
</feature>
<dbReference type="InterPro" id="IPR011701">
    <property type="entry name" value="MFS"/>
</dbReference>
<keyword evidence="4 7" id="KW-1133">Transmembrane helix</keyword>
<dbReference type="EMBL" id="LSBH01000002">
    <property type="protein sequence ID" value="OAQ84945.1"/>
    <property type="molecule type" value="Genomic_DNA"/>
</dbReference>
<feature type="transmembrane region" description="Helical" evidence="7">
    <location>
        <begin position="328"/>
        <end position="350"/>
    </location>
</feature>
<reference evidence="9 10" key="1">
    <citation type="submission" date="2016-01" db="EMBL/GenBank/DDBJ databases">
        <title>Biosynthesis of antibiotic leucinostatins and their inhibition on Phytophthora in bio-control Purpureocillium lilacinum.</title>
        <authorList>
            <person name="Wang G."/>
            <person name="Liu Z."/>
            <person name="Lin R."/>
            <person name="Li E."/>
            <person name="Mao Z."/>
            <person name="Ling J."/>
            <person name="Yin W."/>
            <person name="Xie B."/>
        </authorList>
    </citation>
    <scope>NUCLEOTIDE SEQUENCE [LARGE SCALE GENOMIC DNA]</scope>
    <source>
        <strain evidence="9">PLBJ-1</strain>
    </source>
</reference>
<evidence type="ECO:0000313" key="9">
    <source>
        <dbReference type="EMBL" id="OAQ84945.1"/>
    </source>
</evidence>
<dbReference type="CDD" id="cd17330">
    <property type="entry name" value="MFS_SLC46_TetA_like"/>
    <property type="match status" value="1"/>
</dbReference>
<dbReference type="PANTHER" id="PTHR23504:SF3">
    <property type="entry name" value="MAJOR FACILITATOR SUPERFAMILY (MFS) PROFILE DOMAIN-CONTAINING PROTEIN"/>
    <property type="match status" value="1"/>
</dbReference>
<feature type="transmembrane region" description="Helical" evidence="7">
    <location>
        <begin position="401"/>
        <end position="419"/>
    </location>
</feature>
<feature type="transmembrane region" description="Helical" evidence="7">
    <location>
        <begin position="128"/>
        <end position="149"/>
    </location>
</feature>
<feature type="domain" description="Major facilitator superfamily (MFS) profile" evidence="8">
    <location>
        <begin position="90"/>
        <end position="531"/>
    </location>
</feature>
<evidence type="ECO:0000313" key="10">
    <source>
        <dbReference type="Proteomes" id="UP000078240"/>
    </source>
</evidence>
<feature type="transmembrane region" description="Helical" evidence="7">
    <location>
        <begin position="161"/>
        <end position="180"/>
    </location>
</feature>
<evidence type="ECO:0000256" key="3">
    <source>
        <dbReference type="ARBA" id="ARBA00022692"/>
    </source>
</evidence>
<feature type="transmembrane region" description="Helical" evidence="7">
    <location>
        <begin position="260"/>
        <end position="284"/>
    </location>
</feature>
<dbReference type="GO" id="GO:0016020">
    <property type="term" value="C:membrane"/>
    <property type="evidence" value="ECO:0007669"/>
    <property type="project" value="UniProtKB-SubCell"/>
</dbReference>
<feature type="transmembrane region" description="Helical" evidence="7">
    <location>
        <begin position="431"/>
        <end position="459"/>
    </location>
</feature>
<evidence type="ECO:0000256" key="7">
    <source>
        <dbReference type="SAM" id="Phobius"/>
    </source>
</evidence>
<feature type="transmembrane region" description="Helical" evidence="7">
    <location>
        <begin position="218"/>
        <end position="240"/>
    </location>
</feature>
<proteinExistence type="predicted"/>
<dbReference type="InterPro" id="IPR020846">
    <property type="entry name" value="MFS_dom"/>
</dbReference>
<gene>
    <name evidence="9" type="ORF">VFPBJ_03714</name>
</gene>
<dbReference type="PRINTS" id="PR01035">
    <property type="entry name" value="TCRTETA"/>
</dbReference>
<sequence length="532" mass="57385">MVSIKAGRRSDSRPPAPANDDDDEQTRHATETTPLLIGGQLAPDGDTEAASLLVRTRKDDDEDDSLDSSESATAQDDGTKKKGKPLPKLQIFLLCYARMMEPIAFFSIFPFIAQMVQQNGRLPESDVGFYSGLIESIFSATQTAVLIFWGRLADRIGRKPVLLVSLIGMTIGPALFGVARSIWQMILFRSLAGVFSGSSLIIRTMMGDHSSPETQAIIFSWFAFAGNVGIFLGPILGGALAEPAEQYPGAFGGIQFFKDYPYALPGFVVGAISATGALTSLLFLDETLKKSKASTSGGSGPAVHADDHHNDEEEPVKMSLRELTMAPNVAIVLWTYGHIMFLAFAFTAILPVVLYTPVSLGGMGCNSFQISLYMAAQGGSQALWLLLAFPFLQRRIGTNGVLRLCVIAYPFFFIGYMVMNGLLRVHTEVAMVWFWILGSIVVFVGPGVSMSFTAVQLALNDVAPDPHLLGTLNAIALTCTSAIRSLAPGVSSAIYAVGAHNQIFYGHLAWVLLVPISASLLFVLKRMPADKR</sequence>
<organism evidence="9 10">
    <name type="scientific">Purpureocillium lilacinum</name>
    <name type="common">Paecilomyces lilacinus</name>
    <dbReference type="NCBI Taxonomy" id="33203"/>
    <lineage>
        <taxon>Eukaryota</taxon>
        <taxon>Fungi</taxon>
        <taxon>Dikarya</taxon>
        <taxon>Ascomycota</taxon>
        <taxon>Pezizomycotina</taxon>
        <taxon>Sordariomycetes</taxon>
        <taxon>Hypocreomycetidae</taxon>
        <taxon>Hypocreales</taxon>
        <taxon>Ophiocordycipitaceae</taxon>
        <taxon>Purpureocillium</taxon>
    </lineage>
</organism>
<feature type="transmembrane region" description="Helical" evidence="7">
    <location>
        <begin position="370"/>
        <end position="389"/>
    </location>
</feature>
<dbReference type="InterPro" id="IPR036259">
    <property type="entry name" value="MFS_trans_sf"/>
</dbReference>
<name>A0A179H3Z0_PURLI</name>
<dbReference type="Proteomes" id="UP000078240">
    <property type="component" value="Unassembled WGS sequence"/>
</dbReference>
<evidence type="ECO:0000256" key="6">
    <source>
        <dbReference type="SAM" id="MobiDB-lite"/>
    </source>
</evidence>
<dbReference type="Gene3D" id="1.20.1250.20">
    <property type="entry name" value="MFS general substrate transporter like domains"/>
    <property type="match status" value="1"/>
</dbReference>
<feature type="transmembrane region" description="Helical" evidence="7">
    <location>
        <begin position="503"/>
        <end position="524"/>
    </location>
</feature>
<evidence type="ECO:0000256" key="2">
    <source>
        <dbReference type="ARBA" id="ARBA00022448"/>
    </source>
</evidence>
<evidence type="ECO:0000259" key="8">
    <source>
        <dbReference type="PROSITE" id="PS50850"/>
    </source>
</evidence>
<dbReference type="PROSITE" id="PS50850">
    <property type="entry name" value="MFS"/>
    <property type="match status" value="1"/>
</dbReference>
<feature type="region of interest" description="Disordered" evidence="6">
    <location>
        <begin position="292"/>
        <end position="311"/>
    </location>
</feature>
<comment type="subcellular location">
    <subcellularLocation>
        <location evidence="1">Membrane</location>
        <topology evidence="1">Multi-pass membrane protein</topology>
    </subcellularLocation>
</comment>